<name>A0A926VBA2_9CYAN</name>
<evidence type="ECO:0000313" key="2">
    <source>
        <dbReference type="Proteomes" id="UP000641646"/>
    </source>
</evidence>
<reference evidence="1" key="1">
    <citation type="journal article" date="2015" name="ISME J.">
        <title>Draft Genome Sequence of Streptomyces incarnatus NRRL8089, which Produces the Nucleoside Antibiotic Sinefungin.</title>
        <authorList>
            <person name="Oshima K."/>
            <person name="Hattori M."/>
            <person name="Shimizu H."/>
            <person name="Fukuda K."/>
            <person name="Nemoto M."/>
            <person name="Inagaki K."/>
            <person name="Tamura T."/>
        </authorList>
    </citation>
    <scope>NUCLEOTIDE SEQUENCE</scope>
    <source>
        <strain evidence="1">FACHB-1375</strain>
    </source>
</reference>
<evidence type="ECO:0000313" key="1">
    <source>
        <dbReference type="EMBL" id="MBD2180520.1"/>
    </source>
</evidence>
<proteinExistence type="predicted"/>
<dbReference type="Proteomes" id="UP000641646">
    <property type="component" value="Unassembled WGS sequence"/>
</dbReference>
<dbReference type="EMBL" id="JACJPW010000009">
    <property type="protein sequence ID" value="MBD2180520.1"/>
    <property type="molecule type" value="Genomic_DNA"/>
</dbReference>
<keyword evidence="2" id="KW-1185">Reference proteome</keyword>
<dbReference type="AlphaFoldDB" id="A0A926VBA2"/>
<sequence>MDSLMDKDEIQALANSLRQIDQKILKSAKDTSIKRIWYQGDESYFDMFFDIQNNQIIWFQFTLRGKAVLWDKGKASLCTGTTGETDSDDVSYYPASKIIKADKKTDLAFIEVARSILQSRAGEANFDKALELFKD</sequence>
<reference evidence="1" key="2">
    <citation type="submission" date="2020-08" db="EMBL/GenBank/DDBJ databases">
        <authorList>
            <person name="Chen M."/>
            <person name="Teng W."/>
            <person name="Zhao L."/>
            <person name="Hu C."/>
            <person name="Zhou Y."/>
            <person name="Han B."/>
            <person name="Song L."/>
            <person name="Shu W."/>
        </authorList>
    </citation>
    <scope>NUCLEOTIDE SEQUENCE</scope>
    <source>
        <strain evidence="1">FACHB-1375</strain>
    </source>
</reference>
<protein>
    <submittedName>
        <fullName evidence="1">Uncharacterized protein</fullName>
    </submittedName>
</protein>
<comment type="caution">
    <text evidence="1">The sequence shown here is derived from an EMBL/GenBank/DDBJ whole genome shotgun (WGS) entry which is preliminary data.</text>
</comment>
<organism evidence="1 2">
    <name type="scientific">Aerosakkonema funiforme FACHB-1375</name>
    <dbReference type="NCBI Taxonomy" id="2949571"/>
    <lineage>
        <taxon>Bacteria</taxon>
        <taxon>Bacillati</taxon>
        <taxon>Cyanobacteriota</taxon>
        <taxon>Cyanophyceae</taxon>
        <taxon>Oscillatoriophycideae</taxon>
        <taxon>Aerosakkonematales</taxon>
        <taxon>Aerosakkonemataceae</taxon>
        <taxon>Aerosakkonema</taxon>
    </lineage>
</organism>
<accession>A0A926VBA2</accession>
<gene>
    <name evidence="1" type="ORF">H6G03_05270</name>
</gene>